<dbReference type="RefSeq" id="WP_040875223.1">
    <property type="nucleotide sequence ID" value="NZ_BMQQ01000030.1"/>
</dbReference>
<evidence type="ECO:0000313" key="3">
    <source>
        <dbReference type="Proteomes" id="UP000619486"/>
    </source>
</evidence>
<dbReference type="AlphaFoldDB" id="A0A918LVS0"/>
<reference evidence="2" key="2">
    <citation type="submission" date="2020-09" db="EMBL/GenBank/DDBJ databases">
        <authorList>
            <person name="Sun Q."/>
            <person name="Ohkuma M."/>
        </authorList>
    </citation>
    <scope>NUCLEOTIDE SEQUENCE</scope>
    <source>
        <strain evidence="2">JCM 3172</strain>
    </source>
</reference>
<dbReference type="PROSITE" id="PS51186">
    <property type="entry name" value="GNAT"/>
    <property type="match status" value="1"/>
</dbReference>
<evidence type="ECO:0000259" key="1">
    <source>
        <dbReference type="PROSITE" id="PS51186"/>
    </source>
</evidence>
<evidence type="ECO:0000313" key="2">
    <source>
        <dbReference type="EMBL" id="GGT56798.1"/>
    </source>
</evidence>
<dbReference type="InterPro" id="IPR016181">
    <property type="entry name" value="Acyl_CoA_acyltransferase"/>
</dbReference>
<dbReference type="Proteomes" id="UP000619486">
    <property type="component" value="Unassembled WGS sequence"/>
</dbReference>
<name>A0A918LVS0_9ACTN</name>
<dbReference type="PANTHER" id="PTHR43792:SF1">
    <property type="entry name" value="N-ACETYLTRANSFERASE DOMAIN-CONTAINING PROTEIN"/>
    <property type="match status" value="1"/>
</dbReference>
<accession>A0A918LVS0</accession>
<dbReference type="Gene3D" id="3.40.630.30">
    <property type="match status" value="1"/>
</dbReference>
<reference evidence="2" key="1">
    <citation type="journal article" date="2014" name="Int. J. Syst. Evol. Microbiol.">
        <title>Complete genome sequence of Corynebacterium casei LMG S-19264T (=DSM 44701T), isolated from a smear-ripened cheese.</title>
        <authorList>
            <consortium name="US DOE Joint Genome Institute (JGI-PGF)"/>
            <person name="Walter F."/>
            <person name="Albersmeier A."/>
            <person name="Kalinowski J."/>
            <person name="Ruckert C."/>
        </authorList>
    </citation>
    <scope>NUCLEOTIDE SEQUENCE</scope>
    <source>
        <strain evidence="2">JCM 3172</strain>
    </source>
</reference>
<sequence>MNSPVFLETARLRLCPFDGDDDVERILSLDSDPEVMRYLNGGRPTAREEVRERVLPRLLGPGFWAAWERTADEWLGWFQLEPLTAGDWRTVELGYRLRRDAWGKGYATEGSLALIDKAFGELGVEKVTANTMTVNSASRRVMEKAGLRYVRTRFEHWPEVIDGSEFGDVEYVLGRARWERRREGRTA</sequence>
<gene>
    <name evidence="2" type="ORF">GCM10014713_58140</name>
</gene>
<dbReference type="PANTHER" id="PTHR43792">
    <property type="entry name" value="GNAT FAMILY, PUTATIVE (AFU_ORTHOLOGUE AFUA_3G00765)-RELATED-RELATED"/>
    <property type="match status" value="1"/>
</dbReference>
<dbReference type="Pfam" id="PF13302">
    <property type="entry name" value="Acetyltransf_3"/>
    <property type="match status" value="1"/>
</dbReference>
<dbReference type="SUPFAM" id="SSF55729">
    <property type="entry name" value="Acyl-CoA N-acyltransferases (Nat)"/>
    <property type="match status" value="1"/>
</dbReference>
<feature type="domain" description="N-acetyltransferase" evidence="1">
    <location>
        <begin position="12"/>
        <end position="176"/>
    </location>
</feature>
<comment type="caution">
    <text evidence="2">The sequence shown here is derived from an EMBL/GenBank/DDBJ whole genome shotgun (WGS) entry which is preliminary data.</text>
</comment>
<keyword evidence="3" id="KW-1185">Reference proteome</keyword>
<organism evidence="2 3">
    <name type="scientific">Streptomyces purpureus</name>
    <dbReference type="NCBI Taxonomy" id="1951"/>
    <lineage>
        <taxon>Bacteria</taxon>
        <taxon>Bacillati</taxon>
        <taxon>Actinomycetota</taxon>
        <taxon>Actinomycetes</taxon>
        <taxon>Kitasatosporales</taxon>
        <taxon>Streptomycetaceae</taxon>
        <taxon>Streptomyces</taxon>
    </lineage>
</organism>
<dbReference type="InterPro" id="IPR000182">
    <property type="entry name" value="GNAT_dom"/>
</dbReference>
<protein>
    <submittedName>
        <fullName evidence="2">GNAT family acetyltransferase</fullName>
    </submittedName>
</protein>
<dbReference type="InterPro" id="IPR051531">
    <property type="entry name" value="N-acetyltransferase"/>
</dbReference>
<dbReference type="EMBL" id="BMQQ01000030">
    <property type="protein sequence ID" value="GGT56798.1"/>
    <property type="molecule type" value="Genomic_DNA"/>
</dbReference>
<dbReference type="GO" id="GO:0016747">
    <property type="term" value="F:acyltransferase activity, transferring groups other than amino-acyl groups"/>
    <property type="evidence" value="ECO:0007669"/>
    <property type="project" value="InterPro"/>
</dbReference>
<proteinExistence type="predicted"/>